<organism evidence="1 2">
    <name type="scientific">Corallococcus exercitus</name>
    <dbReference type="NCBI Taxonomy" id="2316736"/>
    <lineage>
        <taxon>Bacteria</taxon>
        <taxon>Pseudomonadati</taxon>
        <taxon>Myxococcota</taxon>
        <taxon>Myxococcia</taxon>
        <taxon>Myxococcales</taxon>
        <taxon>Cystobacterineae</taxon>
        <taxon>Myxococcaceae</taxon>
        <taxon>Corallococcus</taxon>
    </lineage>
</organism>
<comment type="caution">
    <text evidence="1">The sequence shown here is derived from an EMBL/GenBank/DDBJ whole genome shotgun (WGS) entry which is preliminary data.</text>
</comment>
<dbReference type="Gene3D" id="1.10.10.1150">
    <property type="entry name" value="Coenzyme PQQ synthesis protein D (PqqD)"/>
    <property type="match status" value="1"/>
</dbReference>
<name>A0A3A8HP44_9BACT</name>
<sequence length="104" mass="11074">MSFQEGSVPRRRAGTSGEGFGADFLVLDAEGRTLRGLNPTAARIWALCDGQRTARAVAEQVASEFSTDVGPVLTDTLRFLAELQRQGLLDEVRAPAGAAPLEDT</sequence>
<evidence type="ECO:0000313" key="1">
    <source>
        <dbReference type="EMBL" id="NOK32202.1"/>
    </source>
</evidence>
<dbReference type="OrthoDB" id="5514279at2"/>
<gene>
    <name evidence="1" type="ORF">HMI49_03135</name>
</gene>
<dbReference type="InterPro" id="IPR008792">
    <property type="entry name" value="PQQD"/>
</dbReference>
<dbReference type="Proteomes" id="UP000563426">
    <property type="component" value="Unassembled WGS sequence"/>
</dbReference>
<dbReference type="AlphaFoldDB" id="A0A3A8HP44"/>
<proteinExistence type="predicted"/>
<evidence type="ECO:0000313" key="2">
    <source>
        <dbReference type="Proteomes" id="UP000563426"/>
    </source>
</evidence>
<dbReference type="InterPro" id="IPR041881">
    <property type="entry name" value="PqqD_sf"/>
</dbReference>
<protein>
    <submittedName>
        <fullName evidence="1">PqqD family protein</fullName>
    </submittedName>
</protein>
<dbReference type="RefSeq" id="WP_120529690.1">
    <property type="nucleotide sequence ID" value="NZ_JABFJV010000009.1"/>
</dbReference>
<dbReference type="Pfam" id="PF05402">
    <property type="entry name" value="PqqD"/>
    <property type="match status" value="1"/>
</dbReference>
<accession>A0A3A8HP44</accession>
<dbReference type="EMBL" id="JABFJV010000009">
    <property type="protein sequence ID" value="NOK32202.1"/>
    <property type="molecule type" value="Genomic_DNA"/>
</dbReference>
<reference evidence="1 2" key="1">
    <citation type="submission" date="2020-05" db="EMBL/GenBank/DDBJ databases">
        <authorList>
            <person name="Whitworth D."/>
        </authorList>
    </citation>
    <scope>NUCLEOTIDE SEQUENCE [LARGE SCALE GENOMIC DNA]</scope>
    <source>
        <strain evidence="1 2">AB043B</strain>
    </source>
</reference>
<keyword evidence="2" id="KW-1185">Reference proteome</keyword>